<gene>
    <name evidence="1" type="ORF">BMMGA3_16570</name>
</gene>
<dbReference type="InterPro" id="IPR025626">
    <property type="entry name" value="YyzF"/>
</dbReference>
<evidence type="ECO:0008006" key="3">
    <source>
        <dbReference type="Google" id="ProtNLM"/>
    </source>
</evidence>
<protein>
    <recommendedName>
        <fullName evidence="3">CxxH/CxxC protein</fullName>
    </recommendedName>
</protein>
<sequence length="53" mass="5994">MIYCCEEHVELALDVIVDDYETAPVLTKISDKKQLLITCGYCEKPAVYIVANE</sequence>
<dbReference type="KEGG" id="bmet:BMMGA3_16570"/>
<dbReference type="NCBIfam" id="TIGR04129">
    <property type="entry name" value="CxxH_BA5709"/>
    <property type="match status" value="1"/>
</dbReference>
<keyword evidence="2" id="KW-1185">Reference proteome</keyword>
<dbReference type="AlphaFoldDB" id="I3EBW8"/>
<reference evidence="1 2" key="1">
    <citation type="journal article" date="2015" name="BMC Genomics">
        <title>Transcriptome analysis of thermophilic methylotrophic Bacillus methanolicus MGA3 using RNA-sequencing provides detailed insights into its previously uncharted transcriptional landscape.</title>
        <authorList>
            <person name="Irla M."/>
            <person name="Neshat A."/>
            <person name="Brautaset T."/>
            <person name="Ruckert C."/>
            <person name="Kalinowski J."/>
            <person name="Wendisch V.F."/>
        </authorList>
    </citation>
    <scope>NUCLEOTIDE SEQUENCE [LARGE SCALE GENOMIC DNA]</scope>
    <source>
        <strain evidence="2">MGA3 / ATCC 53907</strain>
    </source>
</reference>
<dbReference type="RefSeq" id="WP_003347024.1">
    <property type="nucleotide sequence ID" value="NZ_ADWW01000001.1"/>
</dbReference>
<dbReference type="STRING" id="796606.BMMGA3_16570"/>
<dbReference type="Proteomes" id="UP000027602">
    <property type="component" value="Chromosome"/>
</dbReference>
<organism evidence="1 2">
    <name type="scientific">Bacillus methanolicus (strain MGA3 / ATCC 53907)</name>
    <dbReference type="NCBI Taxonomy" id="796606"/>
    <lineage>
        <taxon>Bacteria</taxon>
        <taxon>Bacillati</taxon>
        <taxon>Bacillota</taxon>
        <taxon>Bacilli</taxon>
        <taxon>Bacillales</taxon>
        <taxon>Bacillaceae</taxon>
        <taxon>Bacillus</taxon>
    </lineage>
</organism>
<dbReference type="eggNOG" id="ENOG5031NF9">
    <property type="taxonomic scope" value="Bacteria"/>
</dbReference>
<proteinExistence type="predicted"/>
<evidence type="ECO:0000313" key="1">
    <source>
        <dbReference type="EMBL" id="AIE61667.1"/>
    </source>
</evidence>
<dbReference type="OrthoDB" id="1652387at2"/>
<dbReference type="EMBL" id="CP007739">
    <property type="protein sequence ID" value="AIE61667.1"/>
    <property type="molecule type" value="Genomic_DNA"/>
</dbReference>
<dbReference type="Pfam" id="PF14116">
    <property type="entry name" value="YyzF"/>
    <property type="match status" value="1"/>
</dbReference>
<dbReference type="HOGENOM" id="CLU_191190_1_0_9"/>
<name>I3EBW8_BACMM</name>
<evidence type="ECO:0000313" key="2">
    <source>
        <dbReference type="Proteomes" id="UP000027602"/>
    </source>
</evidence>
<accession>I3EBW8</accession>